<name>A0A9E2LDP8_9BACT</name>
<comment type="caution">
    <text evidence="3">The sequence shown here is derived from an EMBL/GenBank/DDBJ whole genome shotgun (WGS) entry which is preliminary data.</text>
</comment>
<reference evidence="3" key="2">
    <citation type="submission" date="2021-04" db="EMBL/GenBank/DDBJ databases">
        <authorList>
            <person name="Gilroy R."/>
        </authorList>
    </citation>
    <scope>NUCLEOTIDE SEQUENCE</scope>
    <source>
        <strain evidence="3">G3-2149</strain>
    </source>
</reference>
<proteinExistence type="predicted"/>
<dbReference type="Proteomes" id="UP000823865">
    <property type="component" value="Unassembled WGS sequence"/>
</dbReference>
<dbReference type="Pfam" id="PF18676">
    <property type="entry name" value="MBG_2"/>
    <property type="match status" value="1"/>
</dbReference>
<dbReference type="PANTHER" id="PTHR45661:SF3">
    <property type="entry name" value="IG-LIKE DOMAIN-CONTAINING PROTEIN"/>
    <property type="match status" value="1"/>
</dbReference>
<dbReference type="Pfam" id="PF13306">
    <property type="entry name" value="LRR_5"/>
    <property type="match status" value="6"/>
</dbReference>
<dbReference type="InterPro" id="IPR053139">
    <property type="entry name" value="Surface_bspA-like"/>
</dbReference>
<evidence type="ECO:0000313" key="3">
    <source>
        <dbReference type="EMBL" id="MBU3854878.1"/>
    </source>
</evidence>
<dbReference type="InterPro" id="IPR041286">
    <property type="entry name" value="MBG_2"/>
</dbReference>
<evidence type="ECO:0000313" key="4">
    <source>
        <dbReference type="Proteomes" id="UP000823865"/>
    </source>
</evidence>
<organism evidence="3 4">
    <name type="scientific">Candidatus Paraprevotella stercoravium</name>
    <dbReference type="NCBI Taxonomy" id="2838725"/>
    <lineage>
        <taxon>Bacteria</taxon>
        <taxon>Pseudomonadati</taxon>
        <taxon>Bacteroidota</taxon>
        <taxon>Bacteroidia</taxon>
        <taxon>Bacteroidales</taxon>
        <taxon>Prevotellaceae</taxon>
        <taxon>Paraprevotella</taxon>
    </lineage>
</organism>
<reference evidence="3" key="1">
    <citation type="journal article" date="2021" name="PeerJ">
        <title>Extensive microbial diversity within the chicken gut microbiome revealed by metagenomics and culture.</title>
        <authorList>
            <person name="Gilroy R."/>
            <person name="Ravi A."/>
            <person name="Getino M."/>
            <person name="Pursley I."/>
            <person name="Horton D.L."/>
            <person name="Alikhan N.F."/>
            <person name="Baker D."/>
            <person name="Gharbi K."/>
            <person name="Hall N."/>
            <person name="Watson M."/>
            <person name="Adriaenssens E.M."/>
            <person name="Foster-Nyarko E."/>
            <person name="Jarju S."/>
            <person name="Secka A."/>
            <person name="Antonio M."/>
            <person name="Oren A."/>
            <person name="Chaudhuri R.R."/>
            <person name="La Ragione R."/>
            <person name="Hildebrand F."/>
            <person name="Pallen M.J."/>
        </authorList>
    </citation>
    <scope>NUCLEOTIDE SEQUENCE</scope>
    <source>
        <strain evidence="3">G3-2149</strain>
    </source>
</reference>
<evidence type="ECO:0000256" key="1">
    <source>
        <dbReference type="SAM" id="SignalP"/>
    </source>
</evidence>
<feature type="signal peptide" evidence="1">
    <location>
        <begin position="1"/>
        <end position="21"/>
    </location>
</feature>
<dbReference type="InterPro" id="IPR032675">
    <property type="entry name" value="LRR_dom_sf"/>
</dbReference>
<dbReference type="SUPFAM" id="SSF52058">
    <property type="entry name" value="L domain-like"/>
    <property type="match status" value="3"/>
</dbReference>
<dbReference type="EMBL" id="JAHLFU010000295">
    <property type="protein sequence ID" value="MBU3854878.1"/>
    <property type="molecule type" value="Genomic_DNA"/>
</dbReference>
<feature type="domain" description="MBG" evidence="2">
    <location>
        <begin position="993"/>
        <end position="1065"/>
    </location>
</feature>
<dbReference type="Gene3D" id="3.40.50.12480">
    <property type="match status" value="1"/>
</dbReference>
<sequence length="1240" mass="136894">MKLLKLYLAALGSCLALGASAQRGSCGTNVSWVLENGTLTISGDGNMSNFNSPQFSNLPSWYIYKDNITKVIVEGGVRHVGDYAFYGYTNLEEVIFEEGVKSIGGYAFYNCEGIKEIEFPSSMKIISGIHNTNEDKPSEISTLGMGGTGTAYMSSEAFRGCNGLTSITIPSGIIGVGYNTFENCINLKKVNWNVANYPSYGFSIANTSGYKNYGKTSSPFIGCPLTDFTFGNEVDSIPGGLLYGQSELANITFSGKTEFVGKDAFWGTKWYQQLADGMVYIDQNAYSYKGYMQTPTEIIIPEGIRTITEGAFTKQTYLTKITIPSTLTSMEGKVFDGCRSLGEVIWNAEDCKIVSLYGDVGSSLDQTALYSITFGPKVRNIPRGICQNCSYITDLSFPESVTSIGSGAFYGCSGLKKIDFSNNIKEIQSSAFYQCTKLSEIILPDSLQTIGEWAFNGCTNLSEITLPDSLQTIGEWAFNQCTALKKITIPEKVELIDEYAFSSTNLNEVIFNAKNCTINSADSYSLTFPNTITYLEFGDQVQSIPNNLCKFLTELTSLKVGKNVQTMPYNCFSASKKLESVEWNAVNMEKANTPFASTLTQISFGEDVIRIPNSLCSGLTQLTSVTLPDSLREIGEYAFQGSGITSIQIPEKVRVIETGNFSKCKSLKEITLNPEIETLGTSAFYNCTALEEINIPNNVDSIGSSAFSNCTTLTTVTIPDRVRTIGNYAFSGCSQLKDLSIGKSVQEIGSNAFEKCSALDSVYWNAENYLKENNILPQGFSKITFGKDVKRIPARICQNNSSLIQVNMADHIETIGESAFNGCSSLKNIEFPVSLKNIRSSAFAYTGLSSLFIPSTVESLDSYAFANNENLEQVILVKDPFKHPYGLFSNCNNLKAIYLPDGMNFYQNYEWSIYGDKIKSMVTFEDTYVYSGKNIEMVPSYQMPEGYEIKDWTHDDAPKDAGEYDLSNSFTVEGPHPFNFDMNLHCLIQPKDLLVKTKDYRKLYGEKNPEFELEYEGFVEGEDASVLTELPVAFCDATEESDAYSAFQIIISGGSAQNYLLNYDNYSILYIDPAKQSITWEQNLSNLHIGDEVVLEGTSTSGEAVIFELNEEDEDKAAIEYSDDDVFTLKCLKAGTITITAYLYNMNSNYEYAEPVIKTLTIQGTVGINNNHTDLLKVFGGKGNIIVSGLKNEDRVRVHTLDGTLLYDKESTETTMQIPVNRSGIYLVQVNGKIMKISVK</sequence>
<dbReference type="Gene3D" id="3.80.10.10">
    <property type="entry name" value="Ribonuclease Inhibitor"/>
    <property type="match status" value="6"/>
</dbReference>
<feature type="chain" id="PRO_5038702631" evidence="1">
    <location>
        <begin position="22"/>
        <end position="1240"/>
    </location>
</feature>
<dbReference type="AlphaFoldDB" id="A0A9E2LDP8"/>
<gene>
    <name evidence="3" type="ORF">H9789_13900</name>
</gene>
<dbReference type="PANTHER" id="PTHR45661">
    <property type="entry name" value="SURFACE ANTIGEN"/>
    <property type="match status" value="1"/>
</dbReference>
<evidence type="ECO:0000259" key="2">
    <source>
        <dbReference type="Pfam" id="PF18676"/>
    </source>
</evidence>
<accession>A0A9E2LDP8</accession>
<dbReference type="InterPro" id="IPR026906">
    <property type="entry name" value="LRR_5"/>
</dbReference>
<protein>
    <submittedName>
        <fullName evidence="3">Leucine-rich repeat protein</fullName>
    </submittedName>
</protein>
<keyword evidence="1" id="KW-0732">Signal</keyword>